<dbReference type="Gene3D" id="3.30.590.20">
    <property type="match status" value="1"/>
</dbReference>
<gene>
    <name evidence="11" type="ORF">GCM10007879_20140</name>
</gene>
<evidence type="ECO:0000256" key="3">
    <source>
        <dbReference type="ARBA" id="ARBA00011153"/>
    </source>
</evidence>
<dbReference type="Pfam" id="PF04107">
    <property type="entry name" value="GCS2"/>
    <property type="match status" value="1"/>
</dbReference>
<evidence type="ECO:0000256" key="2">
    <source>
        <dbReference type="ARBA" id="ARBA00010253"/>
    </source>
</evidence>
<dbReference type="EMBL" id="BSNI01000002">
    <property type="protein sequence ID" value="GLQ17765.1"/>
    <property type="molecule type" value="Genomic_DNA"/>
</dbReference>
<dbReference type="GO" id="GO:0016874">
    <property type="term" value="F:ligase activity"/>
    <property type="evidence" value="ECO:0007669"/>
    <property type="project" value="UniProtKB-KW"/>
</dbReference>
<keyword evidence="5" id="KW-0317">Glutathione biosynthesis</keyword>
<evidence type="ECO:0000256" key="8">
    <source>
        <dbReference type="ARBA" id="ARBA00022946"/>
    </source>
</evidence>
<dbReference type="PIRSF" id="PIRSF017901">
    <property type="entry name" value="GCL"/>
    <property type="match status" value="1"/>
</dbReference>
<dbReference type="InterPro" id="IPR006336">
    <property type="entry name" value="GCS2"/>
</dbReference>
<evidence type="ECO:0000256" key="1">
    <source>
        <dbReference type="ARBA" id="ARBA00005006"/>
    </source>
</evidence>
<evidence type="ECO:0000256" key="7">
    <source>
        <dbReference type="ARBA" id="ARBA00022840"/>
    </source>
</evidence>
<comment type="similarity">
    <text evidence="10">Belongs to the glutamate--cysteine ligase type 2 family. EgtA subfamily.</text>
</comment>
<reference evidence="11" key="2">
    <citation type="submission" date="2023-01" db="EMBL/GenBank/DDBJ databases">
        <title>Draft genome sequence of Maritalea porphyrae strain NBRC 107169.</title>
        <authorList>
            <person name="Sun Q."/>
            <person name="Mori K."/>
        </authorList>
    </citation>
    <scope>NUCLEOTIDE SEQUENCE</scope>
    <source>
        <strain evidence="11">NBRC 107169</strain>
    </source>
</reference>
<comment type="catalytic activity">
    <reaction evidence="10">
        <text>L-cysteine + L-glutamate + ATP = gamma-L-glutamyl-L-cysteine + ADP + phosphate + H(+)</text>
        <dbReference type="Rhea" id="RHEA:13285"/>
        <dbReference type="ChEBI" id="CHEBI:15378"/>
        <dbReference type="ChEBI" id="CHEBI:29985"/>
        <dbReference type="ChEBI" id="CHEBI:30616"/>
        <dbReference type="ChEBI" id="CHEBI:35235"/>
        <dbReference type="ChEBI" id="CHEBI:43474"/>
        <dbReference type="ChEBI" id="CHEBI:58173"/>
        <dbReference type="ChEBI" id="CHEBI:456216"/>
        <dbReference type="EC" id="6.3.2.2"/>
    </reaction>
</comment>
<comment type="pathway">
    <text evidence="1">Sulfur metabolism; glutathione biosynthesis; glutathione from L-cysteine and L-glutamate: step 1/2.</text>
</comment>
<dbReference type="EC" id="6.3.2.2" evidence="10"/>
<comment type="caution">
    <text evidence="11">The sequence shown here is derived from an EMBL/GenBank/DDBJ whole genome shotgun (WGS) entry which is preliminary data.</text>
</comment>
<dbReference type="PANTHER" id="PTHR34378:SF1">
    <property type="entry name" value="GLUTAMATE--CYSTEINE LIGASE, CHLOROPLASTIC"/>
    <property type="match status" value="1"/>
</dbReference>
<evidence type="ECO:0000313" key="11">
    <source>
        <dbReference type="EMBL" id="GLQ17765.1"/>
    </source>
</evidence>
<comment type="subunit">
    <text evidence="3">Homodimer or monomer when oxidized or reduced, respectively.</text>
</comment>
<dbReference type="RefSeq" id="WP_284364155.1">
    <property type="nucleotide sequence ID" value="NZ_BSNI01000002.1"/>
</dbReference>
<organism evidence="11 12">
    <name type="scientific">Maritalea porphyrae</name>
    <dbReference type="NCBI Taxonomy" id="880732"/>
    <lineage>
        <taxon>Bacteria</taxon>
        <taxon>Pseudomonadati</taxon>
        <taxon>Pseudomonadota</taxon>
        <taxon>Alphaproteobacteria</taxon>
        <taxon>Hyphomicrobiales</taxon>
        <taxon>Devosiaceae</taxon>
        <taxon>Maritalea</taxon>
    </lineage>
</organism>
<keyword evidence="9" id="KW-1015">Disulfide bond</keyword>
<evidence type="ECO:0000313" key="12">
    <source>
        <dbReference type="Proteomes" id="UP001161405"/>
    </source>
</evidence>
<dbReference type="NCBIfam" id="TIGR01436">
    <property type="entry name" value="glu_cys_lig_pln"/>
    <property type="match status" value="1"/>
</dbReference>
<proteinExistence type="inferred from homology"/>
<comment type="function">
    <text evidence="10">Catalyzes the synthesis of gamma-glutamylcysteine (gamma-GC).</text>
</comment>
<name>A0ABQ5UTV9_9HYPH</name>
<sequence>MSASPVVSPLIESKADLIEALSKGEKPKSEWRIGTEHEKFVFCKKQRTPATYDGPSGIKAILEAVQTKTNWSPLMDKGNIIGLKDPVGGGSISLEPGGQLELSGAPLETLHETCQETGNHLKMLRSITDEMGLEFLGLGVAPAWSLEDMPMMPKSRYGIMKPYMEKVGTLGTSMMFRSCTVQVNLDFSSEIDMVKKLRTSLALQPITTAMFANSPFVDGKPSGYLSYRAHIWQNTDKDRTGMLPFAFEDGMGYERYVDYALDVPMYFIIRDGEYVNCAGESFRDFLEGKLPQRPGELPTIADWEDHLSTIFPEVRLKSFLEMRGADSGPWEGICALPALWVGVLYDQSSLDAAWDLVKDWTAEQRDHLRVDVAKSAFQAEIAGRKVGEVARDMLEISRNGLAARARQNWEGFDEGVFLHPVERALKLEKSPAEVMLDAYYSTWDGDIEKVYTERLF</sequence>
<protein>
    <recommendedName>
        <fullName evidence="10">Glutamate--cysteine ligase</fullName>
        <ecNumber evidence="10">6.3.2.2</ecNumber>
    </recommendedName>
</protein>
<dbReference type="SUPFAM" id="SSF55931">
    <property type="entry name" value="Glutamine synthetase/guanido kinase"/>
    <property type="match status" value="1"/>
</dbReference>
<dbReference type="Proteomes" id="UP001161405">
    <property type="component" value="Unassembled WGS sequence"/>
</dbReference>
<accession>A0ABQ5UTV9</accession>
<evidence type="ECO:0000256" key="10">
    <source>
        <dbReference type="PIRNR" id="PIRNR017901"/>
    </source>
</evidence>
<dbReference type="InterPro" id="IPR014746">
    <property type="entry name" value="Gln_synth/guanido_kin_cat_dom"/>
</dbReference>
<dbReference type="InterPro" id="IPR011556">
    <property type="entry name" value="Glut_cys_lig_pln_type"/>
</dbReference>
<dbReference type="InterPro" id="IPR035434">
    <property type="entry name" value="GCL_bact_plant"/>
</dbReference>
<evidence type="ECO:0000256" key="5">
    <source>
        <dbReference type="ARBA" id="ARBA00022684"/>
    </source>
</evidence>
<dbReference type="PANTHER" id="PTHR34378">
    <property type="entry name" value="GLUTAMATE--CYSTEINE LIGASE, CHLOROPLASTIC"/>
    <property type="match status" value="1"/>
</dbReference>
<keyword evidence="4 10" id="KW-0436">Ligase</keyword>
<evidence type="ECO:0000256" key="4">
    <source>
        <dbReference type="ARBA" id="ARBA00022598"/>
    </source>
</evidence>
<reference evidence="11" key="1">
    <citation type="journal article" date="2014" name="Int. J. Syst. Evol. Microbiol.">
        <title>Complete genome of a new Firmicutes species belonging to the dominant human colonic microbiota ('Ruminococcus bicirculans') reveals two chromosomes and a selective capacity to utilize plant glucans.</title>
        <authorList>
            <consortium name="NISC Comparative Sequencing Program"/>
            <person name="Wegmann U."/>
            <person name="Louis P."/>
            <person name="Goesmann A."/>
            <person name="Henrissat B."/>
            <person name="Duncan S.H."/>
            <person name="Flint H.J."/>
        </authorList>
    </citation>
    <scope>NUCLEOTIDE SEQUENCE</scope>
    <source>
        <strain evidence="11">NBRC 107169</strain>
    </source>
</reference>
<keyword evidence="12" id="KW-1185">Reference proteome</keyword>
<comment type="similarity">
    <text evidence="2">Belongs to the carboxylate-amine ligase family. Glutamate--cysteine ligase type 2 subfamily.</text>
</comment>
<evidence type="ECO:0000256" key="9">
    <source>
        <dbReference type="ARBA" id="ARBA00023157"/>
    </source>
</evidence>
<keyword evidence="6 10" id="KW-0547">Nucleotide-binding</keyword>
<keyword evidence="8" id="KW-0809">Transit peptide</keyword>
<keyword evidence="7 10" id="KW-0067">ATP-binding</keyword>
<evidence type="ECO:0000256" key="6">
    <source>
        <dbReference type="ARBA" id="ARBA00022741"/>
    </source>
</evidence>